<protein>
    <submittedName>
        <fullName evidence="1">Uncharacterized protein</fullName>
    </submittedName>
</protein>
<sequence length="130" mass="14902">MPSSENIKILKLSNGESIIGSIMHECAHRVDVKLPLKMDLISHMTPNGIAESLNLSRWMQPFCEEEKFSVNYEHVILVAEASEGLCKYYAHVLKRIDNIDVKQKVIEEEPSDDEIYDEILDEMVDTDTIH</sequence>
<dbReference type="AlphaFoldDB" id="A0A382DFY8"/>
<name>A0A382DFY8_9ZZZZ</name>
<accession>A0A382DFY8</accession>
<dbReference type="Gene3D" id="2.30.30.100">
    <property type="match status" value="1"/>
</dbReference>
<organism evidence="1">
    <name type="scientific">marine metagenome</name>
    <dbReference type="NCBI Taxonomy" id="408172"/>
    <lineage>
        <taxon>unclassified sequences</taxon>
        <taxon>metagenomes</taxon>
        <taxon>ecological metagenomes</taxon>
    </lineage>
</organism>
<reference evidence="1" key="1">
    <citation type="submission" date="2018-05" db="EMBL/GenBank/DDBJ databases">
        <authorList>
            <person name="Lanie J.A."/>
            <person name="Ng W.-L."/>
            <person name="Kazmierczak K.M."/>
            <person name="Andrzejewski T.M."/>
            <person name="Davidsen T.M."/>
            <person name="Wayne K.J."/>
            <person name="Tettelin H."/>
            <person name="Glass J.I."/>
            <person name="Rusch D."/>
            <person name="Podicherti R."/>
            <person name="Tsui H.-C.T."/>
            <person name="Winkler M.E."/>
        </authorList>
    </citation>
    <scope>NUCLEOTIDE SEQUENCE</scope>
</reference>
<proteinExistence type="predicted"/>
<gene>
    <name evidence="1" type="ORF">METZ01_LOCUS189778</name>
</gene>
<evidence type="ECO:0000313" key="1">
    <source>
        <dbReference type="EMBL" id="SVB36924.1"/>
    </source>
</evidence>
<dbReference type="EMBL" id="UINC01039036">
    <property type="protein sequence ID" value="SVB36924.1"/>
    <property type="molecule type" value="Genomic_DNA"/>
</dbReference>